<dbReference type="Proteomes" id="UP000245622">
    <property type="component" value="Chromosome 1"/>
</dbReference>
<proteinExistence type="predicted"/>
<protein>
    <submittedName>
        <fullName evidence="2">Uncharacterized protein</fullName>
    </submittedName>
</protein>
<organism evidence="2 3">
    <name type="scientific">Romboutsia ilealis</name>
    <dbReference type="NCBI Taxonomy" id="1115758"/>
    <lineage>
        <taxon>Bacteria</taxon>
        <taxon>Bacillati</taxon>
        <taxon>Bacillota</taxon>
        <taxon>Clostridia</taxon>
        <taxon>Peptostreptococcales</taxon>
        <taxon>Peptostreptococcaceae</taxon>
        <taxon>Romboutsia</taxon>
    </lineage>
</organism>
<keyword evidence="3" id="KW-1185">Reference proteome</keyword>
<gene>
    <name evidence="2" type="ORF">CRIB_1695</name>
</gene>
<reference evidence="2 3" key="1">
    <citation type="submission" date="2014-04" db="EMBL/GenBank/DDBJ databases">
        <authorList>
            <person name="Hornung B.V."/>
        </authorList>
    </citation>
    <scope>NUCLEOTIDE SEQUENCE [LARGE SCALE GENOMIC DNA]</scope>
    <source>
        <strain evidence="2 3">CRIB</strain>
    </source>
</reference>
<evidence type="ECO:0000313" key="3">
    <source>
        <dbReference type="Proteomes" id="UP000245622"/>
    </source>
</evidence>
<evidence type="ECO:0000256" key="1">
    <source>
        <dbReference type="SAM" id="MobiDB-lite"/>
    </source>
</evidence>
<name>A0A1V1I227_9FIRM</name>
<dbReference type="AlphaFoldDB" id="A0A1V1I227"/>
<dbReference type="EMBL" id="LN555523">
    <property type="protein sequence ID" value="CED94302.1"/>
    <property type="molecule type" value="Genomic_DNA"/>
</dbReference>
<dbReference type="KEGG" id="ril:CRIB_1695"/>
<accession>A0A1V1I227</accession>
<dbReference type="RefSeq" id="WP_180701835.1">
    <property type="nucleotide sequence ID" value="NZ_CAJUCR010000019.1"/>
</dbReference>
<dbReference type="GeneID" id="82205727"/>
<feature type="region of interest" description="Disordered" evidence="1">
    <location>
        <begin position="62"/>
        <end position="85"/>
    </location>
</feature>
<sequence length="217" mass="25777">MKDKERIKKFIELQDKDLKFEDIALELGIAKTTLRAFLNKNGYKMNNGKYKLKDESSKFKQMEFEQNENPSKNKSTKIKENKSDYNKEVKIKKEKNTKKKVDSKKDNAVEIKKIKRATPKKDRKINITQEDLDKLCEVYDWYMEVKDLKSMKSKSNTNKKDIKIEDTNLDSLKSTSIKVDKKTWEDFERLCSNSKFSKQEIITQALKDFMKEYKNLL</sequence>
<evidence type="ECO:0000313" key="2">
    <source>
        <dbReference type="EMBL" id="CED94302.1"/>
    </source>
</evidence>